<reference evidence="3" key="1">
    <citation type="submission" date="2022-10" db="EMBL/GenBank/DDBJ databases">
        <title>Tapping the CABI collections for fungal endophytes: first genome assemblies for Collariella, Neodidymelliopsis, Ascochyta clinopodiicola, Didymella pomorum, Didymosphaeria variabile, Neocosmospora piperis and Neocucurbitaria cava.</title>
        <authorList>
            <person name="Hill R."/>
        </authorList>
    </citation>
    <scope>NUCLEOTIDE SEQUENCE</scope>
    <source>
        <strain evidence="3">IMI 355082</strain>
    </source>
</reference>
<evidence type="ECO:0000256" key="2">
    <source>
        <dbReference type="SAM" id="Phobius"/>
    </source>
</evidence>
<organism evidence="3 4">
    <name type="scientific">Gnomoniopsis smithogilvyi</name>
    <dbReference type="NCBI Taxonomy" id="1191159"/>
    <lineage>
        <taxon>Eukaryota</taxon>
        <taxon>Fungi</taxon>
        <taxon>Dikarya</taxon>
        <taxon>Ascomycota</taxon>
        <taxon>Pezizomycotina</taxon>
        <taxon>Sordariomycetes</taxon>
        <taxon>Sordariomycetidae</taxon>
        <taxon>Diaporthales</taxon>
        <taxon>Gnomoniaceae</taxon>
        <taxon>Gnomoniopsis</taxon>
    </lineage>
</organism>
<dbReference type="OrthoDB" id="2963168at2759"/>
<proteinExistence type="predicted"/>
<keyword evidence="2" id="KW-1133">Transmembrane helix</keyword>
<gene>
    <name evidence="3" type="ORF">N0V93_005125</name>
</gene>
<name>A0A9W8YSB8_9PEZI</name>
<dbReference type="Proteomes" id="UP001140453">
    <property type="component" value="Unassembled WGS sequence"/>
</dbReference>
<keyword evidence="2" id="KW-0472">Membrane</keyword>
<feature type="region of interest" description="Disordered" evidence="1">
    <location>
        <begin position="607"/>
        <end position="683"/>
    </location>
</feature>
<keyword evidence="2" id="KW-0812">Transmembrane</keyword>
<evidence type="ECO:0000313" key="4">
    <source>
        <dbReference type="Proteomes" id="UP001140453"/>
    </source>
</evidence>
<feature type="compositionally biased region" description="Basic and acidic residues" evidence="1">
    <location>
        <begin position="621"/>
        <end position="630"/>
    </location>
</feature>
<accession>A0A9W8YSB8</accession>
<dbReference type="AlphaFoldDB" id="A0A9W8YSB8"/>
<sequence>MSTNNVAVADSSPSATDLWSAIGTWVAVLLALIALLGIVAPYVALKSALSDYNRAMNSVRDVPGTYIGSGIPIRRGYRAFRRIRVPNLAPGYIANVHETPPLLSYNIAAANTRLIFRKTNYSNWNTGWAKLSQLLEAYRSTGTIQSALQTSHQGGSLEVVQGRTAVVVDKHWLLILGLLGRYSAREDRGILYRRGIRRDLGGERFSTAGDMSSSGHEYDSVSDGEYSEGDENYNPRLYRGRYSSGLRRSYRRLGRRLETLHLHQDGLETWKLSHDQQPAIYGVTGELKSIGRKKGTWSNLSAVTFTPHTMREIFQNDQVKEKHENVSLSTLFWLAYGFLVQPQTVTGTMRRQAMTIYSLEDPVGWNDERQFKSTSAAYCQLVRSSDMPLMVHSARTTLGLCDTQSWQMLIIKDLERRSPTPSGVPFGHPSRWRTITLHASNKGSFRRYRRGNSNHKQQLSHHYLKEDIVSMGLSYFSLDLDSWGLLRWTNGKFWDILLDESVPPAFRDGFHVDNVMGMAVVWSFISGRTGLDFPIVELMRLAGDGWHETKPEDMRNLRLFESSLSSILENSPIGPWRHAIATLSFVEPVFVDLLGQVWLDLLDPDREREKDQWEEEDEEQFREVLGRRSDGGSSRRGRDDAEDDESFDDDADDDDADDNDADDNDADDNDDEVNDVEDSPAERKSRYHYLYHNPRDQHHIPQKQVGGAGGLHEDVLSVVDDEARAVALLAQSPFVYKWRANRLTWTADNSVVQPAVVTDDDEEDNQAGSVRICGPLEWEVRTTLDAKNSGQQWPEEIRVTHADMCFLMYWIAFRALIWEEPSLNSKPLVSFIEKLDSHVYVL</sequence>
<feature type="transmembrane region" description="Helical" evidence="2">
    <location>
        <begin position="22"/>
        <end position="45"/>
    </location>
</feature>
<feature type="region of interest" description="Disordered" evidence="1">
    <location>
        <begin position="207"/>
        <end position="232"/>
    </location>
</feature>
<feature type="compositionally biased region" description="Acidic residues" evidence="1">
    <location>
        <begin position="220"/>
        <end position="231"/>
    </location>
</feature>
<protein>
    <submittedName>
        <fullName evidence="3">Uncharacterized protein</fullName>
    </submittedName>
</protein>
<keyword evidence="4" id="KW-1185">Reference proteome</keyword>
<evidence type="ECO:0000256" key="1">
    <source>
        <dbReference type="SAM" id="MobiDB-lite"/>
    </source>
</evidence>
<feature type="compositionally biased region" description="Acidic residues" evidence="1">
    <location>
        <begin position="640"/>
        <end position="679"/>
    </location>
</feature>
<comment type="caution">
    <text evidence="3">The sequence shown here is derived from an EMBL/GenBank/DDBJ whole genome shotgun (WGS) entry which is preliminary data.</text>
</comment>
<dbReference type="EMBL" id="JAPEVB010000003">
    <property type="protein sequence ID" value="KAJ4391507.1"/>
    <property type="molecule type" value="Genomic_DNA"/>
</dbReference>
<evidence type="ECO:0000313" key="3">
    <source>
        <dbReference type="EMBL" id="KAJ4391507.1"/>
    </source>
</evidence>